<reference evidence="2" key="1">
    <citation type="submission" date="2020-05" db="EMBL/GenBank/DDBJ databases">
        <title>Phylogenomic resolution of chytrid fungi.</title>
        <authorList>
            <person name="Stajich J.E."/>
            <person name="Amses K."/>
            <person name="Simmons R."/>
            <person name="Seto K."/>
            <person name="Myers J."/>
            <person name="Bonds A."/>
            <person name="Quandt C.A."/>
            <person name="Barry K."/>
            <person name="Liu P."/>
            <person name="Grigoriev I."/>
            <person name="Longcore J.E."/>
            <person name="James T.Y."/>
        </authorList>
    </citation>
    <scope>NUCLEOTIDE SEQUENCE</scope>
    <source>
        <strain evidence="2">JEL0379</strain>
    </source>
</reference>
<dbReference type="InterPro" id="IPR029063">
    <property type="entry name" value="SAM-dependent_MTases_sf"/>
</dbReference>
<dbReference type="InterPro" id="IPR013216">
    <property type="entry name" value="Methyltransf_11"/>
</dbReference>
<dbReference type="EMBL" id="JADGJQ010000009">
    <property type="protein sequence ID" value="KAJ3182412.1"/>
    <property type="molecule type" value="Genomic_DNA"/>
</dbReference>
<keyword evidence="3" id="KW-1185">Reference proteome</keyword>
<feature type="domain" description="Methyltransferase type 11" evidence="1">
    <location>
        <begin position="45"/>
        <end position="133"/>
    </location>
</feature>
<accession>A0AAD5TTT0</accession>
<dbReference type="SUPFAM" id="SSF53335">
    <property type="entry name" value="S-adenosyl-L-methionine-dependent methyltransferases"/>
    <property type="match status" value="1"/>
</dbReference>
<dbReference type="CDD" id="cd02440">
    <property type="entry name" value="AdoMet_MTases"/>
    <property type="match status" value="1"/>
</dbReference>
<dbReference type="Proteomes" id="UP001212152">
    <property type="component" value="Unassembled WGS sequence"/>
</dbReference>
<evidence type="ECO:0000313" key="2">
    <source>
        <dbReference type="EMBL" id="KAJ3182412.1"/>
    </source>
</evidence>
<dbReference type="PANTHER" id="PTHR43591:SF24">
    <property type="entry name" value="2-METHOXY-6-POLYPRENYL-1,4-BENZOQUINOL METHYLASE, MITOCHONDRIAL"/>
    <property type="match status" value="1"/>
</dbReference>
<sequence length="264" mass="28834">MAGSASKKVYTHGHHASVLSSHSWRTAENSASHVLPYLTADQTVLDVGCGPGTITADFAKLTKHVTAIETNDSILEIAAQNASAKGLGDVHKLKYPDGTFDVVHAHQVLQHVSDPISALREMRRVTKPGGIVAVREVDFAGTVWYPCLQGLQEWLALYARVARANGGEPDAGRRLHAWARAAGFEPAKIAKSSSTWTYSTEAEVAWWSNLWAERTLASDFAKTALANRVATKEQLEAVSRTWKEWGTSEDAWFVMLNGEIIARV</sequence>
<evidence type="ECO:0000313" key="3">
    <source>
        <dbReference type="Proteomes" id="UP001212152"/>
    </source>
</evidence>
<proteinExistence type="predicted"/>
<comment type="caution">
    <text evidence="2">The sequence shown here is derived from an EMBL/GenBank/DDBJ whole genome shotgun (WGS) entry which is preliminary data.</text>
</comment>
<dbReference type="Pfam" id="PF08241">
    <property type="entry name" value="Methyltransf_11"/>
    <property type="match status" value="1"/>
</dbReference>
<dbReference type="GO" id="GO:0008757">
    <property type="term" value="F:S-adenosylmethionine-dependent methyltransferase activity"/>
    <property type="evidence" value="ECO:0007669"/>
    <property type="project" value="InterPro"/>
</dbReference>
<name>A0AAD5TTT0_9FUNG</name>
<dbReference type="AlphaFoldDB" id="A0AAD5TTT0"/>
<evidence type="ECO:0000259" key="1">
    <source>
        <dbReference type="Pfam" id="PF08241"/>
    </source>
</evidence>
<dbReference type="Gene3D" id="3.40.50.150">
    <property type="entry name" value="Vaccinia Virus protein VP39"/>
    <property type="match status" value="1"/>
</dbReference>
<organism evidence="2 3">
    <name type="scientific">Geranomyces variabilis</name>
    <dbReference type="NCBI Taxonomy" id="109894"/>
    <lineage>
        <taxon>Eukaryota</taxon>
        <taxon>Fungi</taxon>
        <taxon>Fungi incertae sedis</taxon>
        <taxon>Chytridiomycota</taxon>
        <taxon>Chytridiomycota incertae sedis</taxon>
        <taxon>Chytridiomycetes</taxon>
        <taxon>Spizellomycetales</taxon>
        <taxon>Powellomycetaceae</taxon>
        <taxon>Geranomyces</taxon>
    </lineage>
</organism>
<dbReference type="PANTHER" id="PTHR43591">
    <property type="entry name" value="METHYLTRANSFERASE"/>
    <property type="match status" value="1"/>
</dbReference>
<protein>
    <recommendedName>
        <fullName evidence="1">Methyltransferase type 11 domain-containing protein</fullName>
    </recommendedName>
</protein>
<gene>
    <name evidence="2" type="ORF">HDU87_008576</name>
</gene>